<dbReference type="Proteomes" id="UP000278907">
    <property type="component" value="Unassembled WGS sequence"/>
</dbReference>
<evidence type="ECO:0000313" key="4">
    <source>
        <dbReference type="Proteomes" id="UP000278907"/>
    </source>
</evidence>
<gene>
    <name evidence="3" type="ORF">D7Y13_40735</name>
</gene>
<dbReference type="InterPro" id="IPR009081">
    <property type="entry name" value="PP-bd_ACP"/>
</dbReference>
<feature type="region of interest" description="Disordered" evidence="1">
    <location>
        <begin position="1"/>
        <end position="52"/>
    </location>
</feature>
<dbReference type="Gene3D" id="1.10.1200.10">
    <property type="entry name" value="ACP-like"/>
    <property type="match status" value="1"/>
</dbReference>
<reference evidence="3 4" key="1">
    <citation type="submission" date="2018-09" db="EMBL/GenBank/DDBJ databases">
        <authorList>
            <person name="Livingstone P.G."/>
            <person name="Whitworth D.E."/>
        </authorList>
    </citation>
    <scope>NUCLEOTIDE SEQUENCE [LARGE SCALE GENOMIC DNA]</scope>
    <source>
        <strain evidence="3 4">CA031B</strain>
    </source>
</reference>
<feature type="domain" description="Carrier" evidence="2">
    <location>
        <begin position="55"/>
        <end position="116"/>
    </location>
</feature>
<dbReference type="InterPro" id="IPR036736">
    <property type="entry name" value="ACP-like_sf"/>
</dbReference>
<protein>
    <submittedName>
        <fullName evidence="3">Acyl carrier protein</fullName>
    </submittedName>
</protein>
<name>A0ABX9Q558_9BACT</name>
<accession>A0ABX9Q558</accession>
<evidence type="ECO:0000313" key="3">
    <source>
        <dbReference type="EMBL" id="RKH89357.1"/>
    </source>
</evidence>
<evidence type="ECO:0000259" key="2">
    <source>
        <dbReference type="Pfam" id="PF00550"/>
    </source>
</evidence>
<keyword evidence="4" id="KW-1185">Reference proteome</keyword>
<proteinExistence type="predicted"/>
<dbReference type="Pfam" id="PF00550">
    <property type="entry name" value="PP-binding"/>
    <property type="match status" value="1"/>
</dbReference>
<dbReference type="EMBL" id="RAWI01000676">
    <property type="protein sequence ID" value="RKH89357.1"/>
    <property type="molecule type" value="Genomic_DNA"/>
</dbReference>
<dbReference type="SUPFAM" id="SSF47336">
    <property type="entry name" value="ACP-like"/>
    <property type="match status" value="1"/>
</dbReference>
<sequence length="120" mass="12702">MASIPSLAQLLTGEPPGPPRAPAQEAAPTQETGASSELRSRPREHLSATTIPPVLEQILNELLGDGRTAEPDVTFLGLGLDSFAFAHLIATIEERCGVTCPDLFIHNTPRKLASALPTPE</sequence>
<evidence type="ECO:0000256" key="1">
    <source>
        <dbReference type="SAM" id="MobiDB-lite"/>
    </source>
</evidence>
<feature type="compositionally biased region" description="Polar residues" evidence="1">
    <location>
        <begin position="27"/>
        <end position="37"/>
    </location>
</feature>
<organism evidence="3 4">
    <name type="scientific">Corallococcus praedator</name>
    <dbReference type="NCBI Taxonomy" id="2316724"/>
    <lineage>
        <taxon>Bacteria</taxon>
        <taxon>Pseudomonadati</taxon>
        <taxon>Myxococcota</taxon>
        <taxon>Myxococcia</taxon>
        <taxon>Myxococcales</taxon>
        <taxon>Cystobacterineae</taxon>
        <taxon>Myxococcaceae</taxon>
        <taxon>Corallococcus</taxon>
    </lineage>
</organism>
<comment type="caution">
    <text evidence="3">The sequence shown here is derived from an EMBL/GenBank/DDBJ whole genome shotgun (WGS) entry which is preliminary data.</text>
</comment>